<dbReference type="Gene3D" id="3.40.50.300">
    <property type="entry name" value="P-loop containing nucleotide triphosphate hydrolases"/>
    <property type="match status" value="2"/>
</dbReference>
<dbReference type="GO" id="GO:0006281">
    <property type="term" value="P:DNA repair"/>
    <property type="evidence" value="ECO:0007669"/>
    <property type="project" value="UniProtKB-KW"/>
</dbReference>
<reference evidence="11 12" key="1">
    <citation type="submission" date="2016-03" db="EMBL/GenBank/DDBJ databases">
        <title>Shallow-sea hydrothermal system.</title>
        <authorList>
            <person name="Tang K."/>
        </authorList>
    </citation>
    <scope>NUCLEOTIDE SEQUENCE [LARGE SCALE GENOMIC DNA]</scope>
    <source>
        <strain evidence="11 12">JLT9</strain>
    </source>
</reference>
<dbReference type="InterPro" id="IPR004604">
    <property type="entry name" value="DNA_recomb/repair_RecN"/>
</dbReference>
<dbReference type="KEGG" id="serj:SGUI_0165"/>
<dbReference type="RefSeq" id="WP_237141418.1">
    <property type="nucleotide sequence ID" value="NZ_CP014989.1"/>
</dbReference>
<comment type="similarity">
    <text evidence="2">Belongs to the RecN family.</text>
</comment>
<organism evidence="11 12">
    <name type="scientific">Serinicoccus hydrothermalis</name>
    <dbReference type="NCBI Taxonomy" id="1758689"/>
    <lineage>
        <taxon>Bacteria</taxon>
        <taxon>Bacillati</taxon>
        <taxon>Actinomycetota</taxon>
        <taxon>Actinomycetes</taxon>
        <taxon>Micrococcales</taxon>
        <taxon>Ornithinimicrobiaceae</taxon>
        <taxon>Serinicoccus</taxon>
    </lineage>
</organism>
<accession>A0A1B1N816</accession>
<gene>
    <name evidence="11" type="ORF">SGUI_0165</name>
</gene>
<dbReference type="Proteomes" id="UP000092482">
    <property type="component" value="Chromosome"/>
</dbReference>
<dbReference type="EMBL" id="CP014989">
    <property type="protein sequence ID" value="ANS77561.1"/>
    <property type="molecule type" value="Genomic_DNA"/>
</dbReference>
<evidence type="ECO:0000256" key="3">
    <source>
        <dbReference type="ARBA" id="ARBA00021315"/>
    </source>
</evidence>
<comment type="function">
    <text evidence="1">May be involved in recombinational repair of damaged DNA.</text>
</comment>
<keyword evidence="6" id="KW-0067">ATP-binding</keyword>
<dbReference type="NCBIfam" id="TIGR00634">
    <property type="entry name" value="recN"/>
    <property type="match status" value="1"/>
</dbReference>
<evidence type="ECO:0000313" key="11">
    <source>
        <dbReference type="EMBL" id="ANS77561.1"/>
    </source>
</evidence>
<evidence type="ECO:0000256" key="8">
    <source>
        <dbReference type="ARBA" id="ARBA00033408"/>
    </source>
</evidence>
<dbReference type="CDD" id="cd03241">
    <property type="entry name" value="ABC_RecN"/>
    <property type="match status" value="2"/>
</dbReference>
<evidence type="ECO:0000256" key="4">
    <source>
        <dbReference type="ARBA" id="ARBA00022741"/>
    </source>
</evidence>
<feature type="domain" description="RecF/RecN/SMC N-terminal" evidence="10">
    <location>
        <begin position="16"/>
        <end position="580"/>
    </location>
</feature>
<feature type="region of interest" description="Disordered" evidence="9">
    <location>
        <begin position="425"/>
        <end position="463"/>
    </location>
</feature>
<dbReference type="PANTHER" id="PTHR11059">
    <property type="entry name" value="DNA REPAIR PROTEIN RECN"/>
    <property type="match status" value="1"/>
</dbReference>
<evidence type="ECO:0000256" key="5">
    <source>
        <dbReference type="ARBA" id="ARBA00022763"/>
    </source>
</evidence>
<dbReference type="SUPFAM" id="SSF52540">
    <property type="entry name" value="P-loop containing nucleoside triphosphate hydrolases"/>
    <property type="match status" value="2"/>
</dbReference>
<keyword evidence="4" id="KW-0547">Nucleotide-binding</keyword>
<evidence type="ECO:0000256" key="9">
    <source>
        <dbReference type="SAM" id="MobiDB-lite"/>
    </source>
</evidence>
<keyword evidence="7" id="KW-0234">DNA repair</keyword>
<dbReference type="Pfam" id="PF02463">
    <property type="entry name" value="SMC_N"/>
    <property type="match status" value="1"/>
</dbReference>
<dbReference type="GO" id="GO:0009432">
    <property type="term" value="P:SOS response"/>
    <property type="evidence" value="ECO:0007669"/>
    <property type="project" value="TreeGrafter"/>
</dbReference>
<sequence>MARSGERPSRGAPVTLRRIRIQQLGVIEEAELDLAPGLNVITGETGAGKTMVVSGLGLLLGERADAGLVRAGAARAVVEGEVDVPEDHPAARRVTEAGGDAADGLILVRSVAAEGRSRASVGGRSAPVSVLTEVGEHLVAVHGQADQWRLRSADQHRVLLDAAGGPGLAGAAQRYAAAWDNWQESRRRLHELGRTSTERSLRVGALRRALEEIEQVDPRPGEEDALRLEADRLTHAEDLRRAAQEAHEALAGADPASAATEAPSVASLLATATDALTPAAGHDEELAALLARVRELAYLATDLAPDLAAYASGVEVDPERLDAVHARRAELTGLLRRYGTSAEEVLRFAQQAAAELDEIDVSDDDLAELRARSEHLRGEVARAGQELSTLRAETARRVGEAVTEELAHLAMGSATVVVDVAHRAAGHEAGHKDRDGGSDGEDAADDGTADPATASGGEASGSTVELVDGARVRAWRHGLDVVEIRLAANPGAPARSVTRAASGGELSRVMLALELVCGAGAAPTYVFDEVDAGVGGAAALDLGARLARLARQAQVVVVTHLGQVAAYADQHLVVRKSTDGQVTSSGVVVVDGPEREAELARMLGGVADSGAALEHARELLAQRGAVGAG</sequence>
<dbReference type="AlphaFoldDB" id="A0A1B1N816"/>
<keyword evidence="5" id="KW-0227">DNA damage</keyword>
<evidence type="ECO:0000256" key="2">
    <source>
        <dbReference type="ARBA" id="ARBA00009441"/>
    </source>
</evidence>
<evidence type="ECO:0000256" key="1">
    <source>
        <dbReference type="ARBA" id="ARBA00003618"/>
    </source>
</evidence>
<proteinExistence type="inferred from homology"/>
<evidence type="ECO:0000259" key="10">
    <source>
        <dbReference type="Pfam" id="PF02463"/>
    </source>
</evidence>
<dbReference type="PANTHER" id="PTHR11059:SF0">
    <property type="entry name" value="DNA REPAIR PROTEIN RECN"/>
    <property type="match status" value="1"/>
</dbReference>
<dbReference type="InterPro" id="IPR027417">
    <property type="entry name" value="P-loop_NTPase"/>
</dbReference>
<keyword evidence="12" id="KW-1185">Reference proteome</keyword>
<dbReference type="STRING" id="1758689.SGUI_0165"/>
<dbReference type="GO" id="GO:0006310">
    <property type="term" value="P:DNA recombination"/>
    <property type="evidence" value="ECO:0007669"/>
    <property type="project" value="InterPro"/>
</dbReference>
<protein>
    <recommendedName>
        <fullName evidence="3">DNA repair protein RecN</fullName>
    </recommendedName>
    <alternativeName>
        <fullName evidence="8">Recombination protein N</fullName>
    </alternativeName>
</protein>
<dbReference type="InterPro" id="IPR003395">
    <property type="entry name" value="RecF/RecN/SMC_N"/>
</dbReference>
<evidence type="ECO:0000313" key="12">
    <source>
        <dbReference type="Proteomes" id="UP000092482"/>
    </source>
</evidence>
<feature type="compositionally biased region" description="Basic and acidic residues" evidence="9">
    <location>
        <begin position="425"/>
        <end position="437"/>
    </location>
</feature>
<feature type="compositionally biased region" description="Acidic residues" evidence="9">
    <location>
        <begin position="438"/>
        <end position="448"/>
    </location>
</feature>
<evidence type="ECO:0000256" key="6">
    <source>
        <dbReference type="ARBA" id="ARBA00022840"/>
    </source>
</evidence>
<dbReference type="GO" id="GO:0043590">
    <property type="term" value="C:bacterial nucleoid"/>
    <property type="evidence" value="ECO:0007669"/>
    <property type="project" value="TreeGrafter"/>
</dbReference>
<evidence type="ECO:0000256" key="7">
    <source>
        <dbReference type="ARBA" id="ARBA00023204"/>
    </source>
</evidence>
<name>A0A1B1N816_9MICO</name>
<dbReference type="GO" id="GO:0005524">
    <property type="term" value="F:ATP binding"/>
    <property type="evidence" value="ECO:0007669"/>
    <property type="project" value="UniProtKB-KW"/>
</dbReference>
<dbReference type="PATRIC" id="fig|1758689.4.peg.171"/>